<dbReference type="Gene3D" id="3.40.930.10">
    <property type="entry name" value="Mannitol-specific EII, Chain A"/>
    <property type="match status" value="1"/>
</dbReference>
<evidence type="ECO:0000256" key="3">
    <source>
        <dbReference type="ARBA" id="ARBA00010993"/>
    </source>
</evidence>
<accession>A0AAX7T2T1</accession>
<reference evidence="18" key="3">
    <citation type="submission" date="2025-08" db="UniProtKB">
        <authorList>
            <consortium name="Ensembl"/>
        </authorList>
    </citation>
    <scope>IDENTIFICATION</scope>
</reference>
<feature type="domain" description="Bicarbonate transporter-like transmembrane" evidence="16">
    <location>
        <begin position="833"/>
        <end position="1042"/>
    </location>
</feature>
<evidence type="ECO:0000313" key="18">
    <source>
        <dbReference type="Ensembl" id="ENSACLP00000050957.1"/>
    </source>
</evidence>
<feature type="transmembrane region" description="Helical" evidence="14">
    <location>
        <begin position="535"/>
        <end position="557"/>
    </location>
</feature>
<dbReference type="InterPro" id="IPR003020">
    <property type="entry name" value="HCO3_transpt_euk"/>
</dbReference>
<feature type="compositionally biased region" description="Basic and acidic residues" evidence="15">
    <location>
        <begin position="86"/>
        <end position="100"/>
    </location>
</feature>
<dbReference type="GO" id="GO:0016323">
    <property type="term" value="C:basolateral plasma membrane"/>
    <property type="evidence" value="ECO:0007669"/>
    <property type="project" value="UniProtKB-SubCell"/>
</dbReference>
<evidence type="ECO:0000256" key="14">
    <source>
        <dbReference type="RuleBase" id="RU362035"/>
    </source>
</evidence>
<dbReference type="GO" id="GO:0005452">
    <property type="term" value="F:solute:inorganic anion antiporter activity"/>
    <property type="evidence" value="ECO:0007669"/>
    <property type="project" value="InterPro"/>
</dbReference>
<dbReference type="AlphaFoldDB" id="A0AAX7T2T1"/>
<dbReference type="PANTHER" id="PTHR11453">
    <property type="entry name" value="ANION EXCHANGE PROTEIN"/>
    <property type="match status" value="1"/>
</dbReference>
<feature type="region of interest" description="Disordered" evidence="15">
    <location>
        <begin position="1"/>
        <end position="30"/>
    </location>
</feature>
<proteinExistence type="inferred from homology"/>
<dbReference type="Pfam" id="PF00955">
    <property type="entry name" value="HCO3_cotransp"/>
    <property type="match status" value="2"/>
</dbReference>
<feature type="transmembrane region" description="Helical" evidence="14">
    <location>
        <begin position="569"/>
        <end position="592"/>
    </location>
</feature>
<sequence>MDITDQGAQMEPLLPTEQSSQETKEVRTDEEAIVDRGGTRSMLTTNFEKEELEGHRTLYIGVHVPLGRRSHRRHRHHGHRHRKRSKERDSTAEDGRESPSHTDTPAQRVQFLLGTEDGDEEHIPHALFTELDEICLREGEDAEWKETARWLKFEEDVEDGGERWSKPYVATLSLHSLFELRSCIMNGTVMLDMRANSLEEIADMVLDQYEASGPVGEDARRKIREALLKQHHHQNHKKLANRIPIVRSFADIGKKQSEPHSMDKNGEHRTCTGHPHIHLSVDETASFSVLCNVLSYSPPVKTDVGFLLYLTGQTVSPQSQPANNEGKQDVSRENSTVDFSKIDLHFMKKIPPGAEASNVLVGELEFLERPVVAFVRLAPAVLLNGLAEVPITTRFLFILLGPLGKGPQYHEIGRSIATLMTDEIFHDVAYKAKDRNDLVAGIDEFLDQVTVLPPGEWDPSIRIEPPKNVPSQEKRKIPPVPNGVTDLGESGEHGGHGGPELQRTGKFCGGLILDVKRKAPHYLSDYTDAVSLQCLASFLFLYCACMSPVITFGGLLGEATEGRVSAIESLFGASMTGIAYSLFAGQPLTILGSTGPVLVFEKILFKFCKEYGLSYLSLRTCIGLWTAFFCLLLVATDASSLVCYITRFTEEAFAALICIIFIYEALEKLLHLGVHYPINKNNNLQKLTLYSCSCVEPRDPSNETLHFWDERNITASQVNWTMLEVTECEMLHGEFEGSACGPHGPYIPDVLFWCVVLFFSTVLMSAFLKEFKTSRYFPTKVHMFYPIYFKCLYLVTYADISWLFSMIHQCDDVHVWPDAATLICTVLAPPCGDKCCTVVWIDRGAHKWPKGCGYHLDLFVVGVMLGVCSVMGLPWFVAATVLSISHVNSLKLESECSAPGEQPKFLGIREQRFTGLMIFTLMGCSVFMTSVLKFIPMPVLYGVFLYMGASSLRGIQFFDRLKLFGMPAKHQPDFIYLRHVPLRKVHLFTIIQLSCLVLLWVIKTSKAAIVFPMMVLALVFIRKLLDFIFTKRELSWLDDLMPEWKKKKLEDAAQEVQSDPATVNITDEMSKGSFGNVWKSVNPAESAKKEQSAKRLATYLHY</sequence>
<evidence type="ECO:0000256" key="8">
    <source>
        <dbReference type="ARBA" id="ARBA00023053"/>
    </source>
</evidence>
<keyword evidence="10 14" id="KW-0472">Membrane</keyword>
<reference evidence="19" key="2">
    <citation type="submission" date="2023-03" db="EMBL/GenBank/DDBJ databases">
        <authorList>
            <consortium name="Wellcome Sanger Institute Data Sharing"/>
        </authorList>
    </citation>
    <scope>NUCLEOTIDE SEQUENCE [LARGE SCALE GENOMIC DNA]</scope>
</reference>
<evidence type="ECO:0000256" key="4">
    <source>
        <dbReference type="ARBA" id="ARBA00022448"/>
    </source>
</evidence>
<dbReference type="Pfam" id="PF07565">
    <property type="entry name" value="Band_3_cyto"/>
    <property type="match status" value="1"/>
</dbReference>
<keyword evidence="5" id="KW-1003">Cell membrane</keyword>
<evidence type="ECO:0000256" key="5">
    <source>
        <dbReference type="ARBA" id="ARBA00022475"/>
    </source>
</evidence>
<evidence type="ECO:0000256" key="1">
    <source>
        <dbReference type="ARBA" id="ARBA00004221"/>
    </source>
</evidence>
<comment type="subcellular location">
    <subcellularLocation>
        <location evidence="1">Apical cell membrane</location>
    </subcellularLocation>
    <subcellularLocation>
        <location evidence="2">Basolateral cell membrane</location>
        <topology evidence="2">Multi-pass membrane protein</topology>
    </subcellularLocation>
    <subcellularLocation>
        <location evidence="14">Membrane</location>
        <topology evidence="14">Multi-pass membrane protein</topology>
    </subcellularLocation>
</comment>
<dbReference type="GO" id="GO:0008510">
    <property type="term" value="F:sodium:bicarbonate symporter activity"/>
    <property type="evidence" value="ECO:0007669"/>
    <property type="project" value="TreeGrafter"/>
</dbReference>
<feature type="transmembrane region" description="Helical" evidence="14">
    <location>
        <begin position="913"/>
        <end position="932"/>
    </location>
</feature>
<organism evidence="18 19">
    <name type="scientific">Astatotilapia calliptera</name>
    <name type="common">Eastern happy</name>
    <name type="synonym">Chromis callipterus</name>
    <dbReference type="NCBI Taxonomy" id="8154"/>
    <lineage>
        <taxon>Eukaryota</taxon>
        <taxon>Metazoa</taxon>
        <taxon>Chordata</taxon>
        <taxon>Craniata</taxon>
        <taxon>Vertebrata</taxon>
        <taxon>Euteleostomi</taxon>
        <taxon>Actinopterygii</taxon>
        <taxon>Neopterygii</taxon>
        <taxon>Teleostei</taxon>
        <taxon>Neoteleostei</taxon>
        <taxon>Acanthomorphata</taxon>
        <taxon>Ovalentaria</taxon>
        <taxon>Cichlomorphae</taxon>
        <taxon>Cichliformes</taxon>
        <taxon>Cichlidae</taxon>
        <taxon>African cichlids</taxon>
        <taxon>Pseudocrenilabrinae</taxon>
        <taxon>Haplochromini</taxon>
        <taxon>Astatotilapia</taxon>
    </lineage>
</organism>
<dbReference type="InterPro" id="IPR013769">
    <property type="entry name" value="Band3_cytoplasmic_dom"/>
</dbReference>
<evidence type="ECO:0000256" key="13">
    <source>
        <dbReference type="ARBA" id="ARBA00023201"/>
    </source>
</evidence>
<dbReference type="PRINTS" id="PR01232">
    <property type="entry name" value="NAHCO3TRSPRT"/>
</dbReference>
<feature type="transmembrane region" description="Helical" evidence="14">
    <location>
        <begin position="612"/>
        <end position="634"/>
    </location>
</feature>
<dbReference type="GO" id="GO:0016324">
    <property type="term" value="C:apical plasma membrane"/>
    <property type="evidence" value="ECO:0007669"/>
    <property type="project" value="UniProtKB-SubCell"/>
</dbReference>
<reference evidence="18" key="4">
    <citation type="submission" date="2025-09" db="UniProtKB">
        <authorList>
            <consortium name="Ensembl"/>
        </authorList>
    </citation>
    <scope>IDENTIFICATION</scope>
</reference>
<dbReference type="PANTHER" id="PTHR11453:SF113">
    <property type="entry name" value="ANION EXCHANGE PROTEIN"/>
    <property type="match status" value="1"/>
</dbReference>
<dbReference type="Ensembl" id="ENSACLT00000070046.1">
    <property type="protein sequence ID" value="ENSACLP00000050957.1"/>
    <property type="gene ID" value="ENSACLG00000025378.2"/>
</dbReference>
<dbReference type="GeneTree" id="ENSGT00940000156972"/>
<evidence type="ECO:0000259" key="17">
    <source>
        <dbReference type="Pfam" id="PF07565"/>
    </source>
</evidence>
<dbReference type="GO" id="GO:0008509">
    <property type="term" value="F:monoatomic anion transmembrane transporter activity"/>
    <property type="evidence" value="ECO:0007669"/>
    <property type="project" value="InterPro"/>
</dbReference>
<evidence type="ECO:0000256" key="7">
    <source>
        <dbReference type="ARBA" id="ARBA00022989"/>
    </source>
</evidence>
<dbReference type="NCBIfam" id="TIGR00834">
    <property type="entry name" value="ae"/>
    <property type="match status" value="1"/>
</dbReference>
<evidence type="ECO:0000259" key="16">
    <source>
        <dbReference type="Pfam" id="PF00955"/>
    </source>
</evidence>
<dbReference type="SUPFAM" id="SSF55804">
    <property type="entry name" value="Phoshotransferase/anion transport protein"/>
    <property type="match status" value="1"/>
</dbReference>
<dbReference type="Gene3D" id="1.10.287.570">
    <property type="entry name" value="Helical hairpin bin"/>
    <property type="match status" value="1"/>
</dbReference>
<feature type="region of interest" description="Disordered" evidence="15">
    <location>
        <begin position="63"/>
        <end position="107"/>
    </location>
</feature>
<evidence type="ECO:0000313" key="19">
    <source>
        <dbReference type="Proteomes" id="UP000265100"/>
    </source>
</evidence>
<keyword evidence="7 14" id="KW-1133">Transmembrane helix</keyword>
<keyword evidence="6 14" id="KW-0812">Transmembrane</keyword>
<feature type="transmembrane region" description="Helical" evidence="14">
    <location>
        <begin position="985"/>
        <end position="1002"/>
    </location>
</feature>
<keyword evidence="4 14" id="KW-0813">Transport</keyword>
<feature type="transmembrane region" description="Helical" evidence="14">
    <location>
        <begin position="1008"/>
        <end position="1025"/>
    </location>
</feature>
<keyword evidence="12" id="KW-0325">Glycoprotein</keyword>
<feature type="compositionally biased region" description="Basic residues" evidence="15">
    <location>
        <begin position="66"/>
        <end position="85"/>
    </location>
</feature>
<reference evidence="18 19" key="1">
    <citation type="submission" date="2018-05" db="EMBL/GenBank/DDBJ databases">
        <authorList>
            <person name="Datahose"/>
        </authorList>
    </citation>
    <scope>NUCLEOTIDE SEQUENCE</scope>
</reference>
<keyword evidence="13" id="KW-0739">Sodium transport</keyword>
<feature type="domain" description="Band 3 cytoplasmic" evidence="17">
    <location>
        <begin position="125"/>
        <end position="459"/>
    </location>
</feature>
<evidence type="ECO:0000256" key="10">
    <source>
        <dbReference type="ARBA" id="ARBA00023136"/>
    </source>
</evidence>
<evidence type="ECO:0000256" key="12">
    <source>
        <dbReference type="ARBA" id="ARBA00023180"/>
    </source>
</evidence>
<name>A0AAX7T2T1_ASTCA</name>
<feature type="transmembrane region" description="Helical" evidence="14">
    <location>
        <begin position="788"/>
        <end position="807"/>
    </location>
</feature>
<dbReference type="InterPro" id="IPR011531">
    <property type="entry name" value="HCO3_transpt-like_TM_dom"/>
</dbReference>
<comment type="similarity">
    <text evidence="3 14">Belongs to the anion exchanger (TC 2.A.31) family.</text>
</comment>
<keyword evidence="11" id="KW-1015">Disulfide bond</keyword>
<feature type="region of interest" description="Disordered" evidence="15">
    <location>
        <begin position="460"/>
        <end position="499"/>
    </location>
</feature>
<dbReference type="PRINTS" id="PR01231">
    <property type="entry name" value="HCO3TRNSPORT"/>
</dbReference>
<dbReference type="FunFam" id="1.10.287.570:FF:000001">
    <property type="entry name" value="Anion exchange protein"/>
    <property type="match status" value="1"/>
</dbReference>
<evidence type="ECO:0000256" key="11">
    <source>
        <dbReference type="ARBA" id="ARBA00023157"/>
    </source>
</evidence>
<dbReference type="GO" id="GO:0051453">
    <property type="term" value="P:regulation of intracellular pH"/>
    <property type="evidence" value="ECO:0007669"/>
    <property type="project" value="TreeGrafter"/>
</dbReference>
<feature type="transmembrane region" description="Helical" evidence="14">
    <location>
        <begin position="750"/>
        <end position="768"/>
    </location>
</feature>
<feature type="domain" description="Bicarbonate transporter-like transmembrane" evidence="16">
    <location>
        <begin position="506"/>
        <end position="782"/>
    </location>
</feature>
<keyword evidence="9 14" id="KW-0406">Ion transport</keyword>
<evidence type="ECO:0000256" key="6">
    <source>
        <dbReference type="ARBA" id="ARBA00022692"/>
    </source>
</evidence>
<keyword evidence="8" id="KW-0915">Sodium</keyword>
<dbReference type="FunFam" id="3.40.930.10:FF:000001">
    <property type="entry name" value="Anion exchange protein"/>
    <property type="match status" value="1"/>
</dbReference>
<dbReference type="InterPro" id="IPR003024">
    <property type="entry name" value="Na/HCO3_transpt"/>
</dbReference>
<evidence type="ECO:0000256" key="9">
    <source>
        <dbReference type="ARBA" id="ARBA00023065"/>
    </source>
</evidence>
<feature type="transmembrane region" description="Helical" evidence="14">
    <location>
        <begin position="641"/>
        <end position="663"/>
    </location>
</feature>
<evidence type="ECO:0000256" key="2">
    <source>
        <dbReference type="ARBA" id="ARBA00004554"/>
    </source>
</evidence>
<protein>
    <recommendedName>
        <fullName evidence="14">Anion exchange protein</fullName>
    </recommendedName>
</protein>
<feature type="transmembrane region" description="Helical" evidence="14">
    <location>
        <begin position="858"/>
        <end position="882"/>
    </location>
</feature>
<keyword evidence="19" id="KW-1185">Reference proteome</keyword>
<dbReference type="InterPro" id="IPR016152">
    <property type="entry name" value="PTrfase/Anion_transptr"/>
</dbReference>
<evidence type="ECO:0000256" key="15">
    <source>
        <dbReference type="SAM" id="MobiDB-lite"/>
    </source>
</evidence>
<dbReference type="Proteomes" id="UP000265100">
    <property type="component" value="Chromosome 23"/>
</dbReference>